<comment type="caution">
    <text evidence="1">The sequence shown here is derived from an EMBL/GenBank/DDBJ whole genome shotgun (WGS) entry which is preliminary data.</text>
</comment>
<proteinExistence type="predicted"/>
<gene>
    <name evidence="1" type="ORF">L6452_10456</name>
</gene>
<keyword evidence="2" id="KW-1185">Reference proteome</keyword>
<sequence length="79" mass="9041">MWKRVAPIVEESKKENQLDLDVVTETELRENGFLGMRKTKLVCTVEPSCCSYEELEKLALGRMSLARLNMLILDIGIKI</sequence>
<evidence type="ECO:0000313" key="1">
    <source>
        <dbReference type="EMBL" id="KAI3747798.1"/>
    </source>
</evidence>
<evidence type="ECO:0000313" key="2">
    <source>
        <dbReference type="Proteomes" id="UP001055879"/>
    </source>
</evidence>
<protein>
    <submittedName>
        <fullName evidence="1">Uncharacterized protein</fullName>
    </submittedName>
</protein>
<dbReference type="Proteomes" id="UP001055879">
    <property type="component" value="Linkage Group LG03"/>
</dbReference>
<reference evidence="2" key="1">
    <citation type="journal article" date="2022" name="Mol. Ecol. Resour.">
        <title>The genomes of chicory, endive, great burdock and yacon provide insights into Asteraceae palaeo-polyploidization history and plant inulin production.</title>
        <authorList>
            <person name="Fan W."/>
            <person name="Wang S."/>
            <person name="Wang H."/>
            <person name="Wang A."/>
            <person name="Jiang F."/>
            <person name="Liu H."/>
            <person name="Zhao H."/>
            <person name="Xu D."/>
            <person name="Zhang Y."/>
        </authorList>
    </citation>
    <scope>NUCLEOTIDE SEQUENCE [LARGE SCALE GENOMIC DNA]</scope>
    <source>
        <strain evidence="2">cv. Niubang</strain>
    </source>
</reference>
<name>A0ACB9DN84_ARCLA</name>
<organism evidence="1 2">
    <name type="scientific">Arctium lappa</name>
    <name type="common">Greater burdock</name>
    <name type="synonym">Lappa major</name>
    <dbReference type="NCBI Taxonomy" id="4217"/>
    <lineage>
        <taxon>Eukaryota</taxon>
        <taxon>Viridiplantae</taxon>
        <taxon>Streptophyta</taxon>
        <taxon>Embryophyta</taxon>
        <taxon>Tracheophyta</taxon>
        <taxon>Spermatophyta</taxon>
        <taxon>Magnoliopsida</taxon>
        <taxon>eudicotyledons</taxon>
        <taxon>Gunneridae</taxon>
        <taxon>Pentapetalae</taxon>
        <taxon>asterids</taxon>
        <taxon>campanulids</taxon>
        <taxon>Asterales</taxon>
        <taxon>Asteraceae</taxon>
        <taxon>Carduoideae</taxon>
        <taxon>Cardueae</taxon>
        <taxon>Arctiinae</taxon>
        <taxon>Arctium</taxon>
    </lineage>
</organism>
<reference evidence="1 2" key="2">
    <citation type="journal article" date="2022" name="Mol. Ecol. Resour.">
        <title>The genomes of chicory, endive, great burdock and yacon provide insights into Asteraceae paleo-polyploidization history and plant inulin production.</title>
        <authorList>
            <person name="Fan W."/>
            <person name="Wang S."/>
            <person name="Wang H."/>
            <person name="Wang A."/>
            <person name="Jiang F."/>
            <person name="Liu H."/>
            <person name="Zhao H."/>
            <person name="Xu D."/>
            <person name="Zhang Y."/>
        </authorList>
    </citation>
    <scope>NUCLEOTIDE SEQUENCE [LARGE SCALE GENOMIC DNA]</scope>
    <source>
        <strain evidence="2">cv. Niubang</strain>
    </source>
</reference>
<accession>A0ACB9DN84</accession>
<dbReference type="EMBL" id="CM042049">
    <property type="protein sequence ID" value="KAI3747798.1"/>
    <property type="molecule type" value="Genomic_DNA"/>
</dbReference>